<evidence type="ECO:0000256" key="1">
    <source>
        <dbReference type="SAM" id="MobiDB-lite"/>
    </source>
</evidence>
<dbReference type="EMBL" id="LAVV01006733">
    <property type="protein sequence ID" value="KNZ58556.1"/>
    <property type="molecule type" value="Genomic_DNA"/>
</dbReference>
<keyword evidence="3" id="KW-1185">Reference proteome</keyword>
<dbReference type="Proteomes" id="UP000037035">
    <property type="component" value="Unassembled WGS sequence"/>
</dbReference>
<comment type="caution">
    <text evidence="2">The sequence shown here is derived from an EMBL/GenBank/DDBJ whole genome shotgun (WGS) entry which is preliminary data.</text>
</comment>
<organism evidence="2 3">
    <name type="scientific">Puccinia sorghi</name>
    <dbReference type="NCBI Taxonomy" id="27349"/>
    <lineage>
        <taxon>Eukaryota</taxon>
        <taxon>Fungi</taxon>
        <taxon>Dikarya</taxon>
        <taxon>Basidiomycota</taxon>
        <taxon>Pucciniomycotina</taxon>
        <taxon>Pucciniomycetes</taxon>
        <taxon>Pucciniales</taxon>
        <taxon>Pucciniaceae</taxon>
        <taxon>Puccinia</taxon>
    </lineage>
</organism>
<proteinExistence type="predicted"/>
<dbReference type="VEuPathDB" id="FungiDB:VP01_1906g2"/>
<name>A0A0L6VCP3_9BASI</name>
<sequence>MSRLLVCVDDTFTVHKCVTCHRCFTLTNTERLVRGLEPGNGSVAHTSQDRPEDTARNLSPDMDLKTRKYEPKEKPCVSPTLPSIPGSKNWACYAENSIGKYFQEFCRLSGSSFAFQRKCDRAKVWVQRGVWFQGLKRALEEDQAYKARGSRVGTAGGLRSEVDAGGVKLGQCCREWKLMMVGRRSVRKCRWEDWGCGSFGGECRKSFREASKSTHHSRQNIQNLFLGCNIKEKLQEHYGEELSITYRQVFFPQRGTIVAGSMAAVLDISRFPFLLGHAKLTPLFGCIHTPFWVWMSIHTPLLIPIRRGNNTCRGLLKPTCGGKGPPLWFHTYFSFFLLITSMYIHKYAS</sequence>
<reference evidence="2 3" key="1">
    <citation type="submission" date="2015-08" db="EMBL/GenBank/DDBJ databases">
        <title>Next Generation Sequencing and Analysis of the Genome of Puccinia sorghi L Schw, the Causal Agent of Maize Common Rust.</title>
        <authorList>
            <person name="Rochi L."/>
            <person name="Burguener G."/>
            <person name="Darino M."/>
            <person name="Turjanski A."/>
            <person name="Kreff E."/>
            <person name="Dieguez M.J."/>
            <person name="Sacco F."/>
        </authorList>
    </citation>
    <scope>NUCLEOTIDE SEQUENCE [LARGE SCALE GENOMIC DNA]</scope>
    <source>
        <strain evidence="2 3">RO10H11247</strain>
    </source>
</reference>
<accession>A0A0L6VCP3</accession>
<dbReference type="AlphaFoldDB" id="A0A0L6VCP3"/>
<gene>
    <name evidence="2" type="ORF">VP01_1906g2</name>
</gene>
<feature type="region of interest" description="Disordered" evidence="1">
    <location>
        <begin position="37"/>
        <end position="63"/>
    </location>
</feature>
<evidence type="ECO:0000313" key="3">
    <source>
        <dbReference type="Proteomes" id="UP000037035"/>
    </source>
</evidence>
<protein>
    <submittedName>
        <fullName evidence="2">Uncharacterized protein</fullName>
    </submittedName>
</protein>
<evidence type="ECO:0000313" key="2">
    <source>
        <dbReference type="EMBL" id="KNZ58556.1"/>
    </source>
</evidence>